<gene>
    <name evidence="1" type="ORF">RHAB21_01247</name>
</gene>
<sequence>MRAGVDCAAGGGLRDDALLHNMVATGRGLRLERRCAIGIETQETDVLGRSRGASKTEFISLAFRVPRVAIR</sequence>
<dbReference type="Proteomes" id="UP000601041">
    <property type="component" value="Unassembled WGS sequence"/>
</dbReference>
<keyword evidence="2" id="KW-1185">Reference proteome</keyword>
<accession>A0ABM8PEX9</accession>
<evidence type="ECO:0000313" key="2">
    <source>
        <dbReference type="Proteomes" id="UP000601041"/>
    </source>
</evidence>
<name>A0ABM8PEX9_9HYPH</name>
<organism evidence="1 2">
    <name type="scientific">Pseudorhizobium halotolerans</name>
    <dbReference type="NCBI Taxonomy" id="1233081"/>
    <lineage>
        <taxon>Bacteria</taxon>
        <taxon>Pseudomonadati</taxon>
        <taxon>Pseudomonadota</taxon>
        <taxon>Alphaproteobacteria</taxon>
        <taxon>Hyphomicrobiales</taxon>
        <taxon>Rhizobiaceae</taxon>
        <taxon>Rhizobium/Agrobacterium group</taxon>
        <taxon>Pseudorhizobium</taxon>
    </lineage>
</organism>
<dbReference type="EMBL" id="CABFWE030000002">
    <property type="protein sequence ID" value="CAD7026149.1"/>
    <property type="molecule type" value="Genomic_DNA"/>
</dbReference>
<proteinExistence type="predicted"/>
<protein>
    <recommendedName>
        <fullName evidence="3">Phosphoribosylanthranilate isomerase</fullName>
    </recommendedName>
</protein>
<evidence type="ECO:0008006" key="3">
    <source>
        <dbReference type="Google" id="ProtNLM"/>
    </source>
</evidence>
<comment type="caution">
    <text evidence="1">The sequence shown here is derived from an EMBL/GenBank/DDBJ whole genome shotgun (WGS) entry which is preliminary data.</text>
</comment>
<evidence type="ECO:0000313" key="1">
    <source>
        <dbReference type="EMBL" id="CAD7026149.1"/>
    </source>
</evidence>
<reference evidence="1 2" key="1">
    <citation type="submission" date="2020-11" db="EMBL/GenBank/DDBJ databases">
        <authorList>
            <person name="Lassalle F."/>
        </authorList>
    </citation>
    <scope>NUCLEOTIDE SEQUENCE [LARGE SCALE GENOMIC DNA]</scope>
    <source>
        <strain evidence="1 2">AB21</strain>
    </source>
</reference>